<keyword evidence="7" id="KW-1185">Reference proteome</keyword>
<protein>
    <submittedName>
        <fullName evidence="6">Transcriptional regulator of PTS protein</fullName>
    </submittedName>
</protein>
<evidence type="ECO:0000313" key="6">
    <source>
        <dbReference type="EMBL" id="SHE99952.1"/>
    </source>
</evidence>
<accession>A0A1M4Y395</accession>
<dbReference type="InterPro" id="IPR036390">
    <property type="entry name" value="WH_DNA-bd_sf"/>
</dbReference>
<dbReference type="Gene3D" id="3.30.420.40">
    <property type="match status" value="2"/>
</dbReference>
<dbReference type="PANTHER" id="PTHR18964:SF149">
    <property type="entry name" value="BIFUNCTIONAL UDP-N-ACETYLGLUCOSAMINE 2-EPIMERASE_N-ACETYLMANNOSAMINE KINASE"/>
    <property type="match status" value="1"/>
</dbReference>
<dbReference type="GO" id="GO:0006355">
    <property type="term" value="P:regulation of DNA-templated transcription"/>
    <property type="evidence" value="ECO:0007669"/>
    <property type="project" value="UniProtKB-ARBA"/>
</dbReference>
<keyword evidence="4" id="KW-0804">Transcription</keyword>
<sequence length="405" mass="44598">MYTAQPGHIDHIKQINAGRVYKLIDQKGPISRIDLSKESELAPASITKITRELIDAHLIHETTVQEAISRGRPAVGLQTRNEGWQFLSIRLGRGYLTIALHELSGDVLIDTKIDIHEVDQDDLLARLFHEIEEFFLTYTQQLERVTAIAVTLPGLVDAENGVVLQMPHYHVNNLALGAEIYQVTGLPVFIANDTRAWALAEKLFGHSQGDDNSVLISIHNGLNAGVIVNGRVLQGKHGNIGDLGHIQIDPQGLPCHCGNRGCLETVTSSKALRDQAMLRIANGEQSSLSRLTEISIEDICIAAAQGDPLSCDIMDRLGRHLGQAIAIVINMFNPEKVLIGGVINQAKAIVYPPMLKYIESQCNPAYRKQVKIMESRFYKQSTMPGAALIKQALYDGSLLMTIVDR</sequence>
<dbReference type="GO" id="GO:0003677">
    <property type="term" value="F:DNA binding"/>
    <property type="evidence" value="ECO:0007669"/>
    <property type="project" value="UniProtKB-KW"/>
</dbReference>
<evidence type="ECO:0000256" key="5">
    <source>
        <dbReference type="ARBA" id="ARBA00023277"/>
    </source>
</evidence>
<dbReference type="InterPro" id="IPR043129">
    <property type="entry name" value="ATPase_NBD"/>
</dbReference>
<dbReference type="Gene3D" id="1.10.10.10">
    <property type="entry name" value="Winged helix-like DNA-binding domain superfamily/Winged helix DNA-binding domain"/>
    <property type="match status" value="1"/>
</dbReference>
<dbReference type="PANTHER" id="PTHR18964">
    <property type="entry name" value="ROK (REPRESSOR, ORF, KINASE) FAMILY"/>
    <property type="match status" value="1"/>
</dbReference>
<dbReference type="SUPFAM" id="SSF46785">
    <property type="entry name" value="Winged helix' DNA-binding domain"/>
    <property type="match status" value="1"/>
</dbReference>
<proteinExistence type="inferred from homology"/>
<name>A0A1M4Y395_VIBGA</name>
<evidence type="ECO:0000256" key="1">
    <source>
        <dbReference type="ARBA" id="ARBA00006479"/>
    </source>
</evidence>
<gene>
    <name evidence="6" type="ORF">SAMN02745781_01260</name>
</gene>
<evidence type="ECO:0000256" key="4">
    <source>
        <dbReference type="ARBA" id="ARBA00023163"/>
    </source>
</evidence>
<evidence type="ECO:0000313" key="7">
    <source>
        <dbReference type="Proteomes" id="UP000184159"/>
    </source>
</evidence>
<dbReference type="GO" id="GO:0006351">
    <property type="term" value="P:DNA-templated transcription"/>
    <property type="evidence" value="ECO:0007669"/>
    <property type="project" value="TreeGrafter"/>
</dbReference>
<dbReference type="FunFam" id="1.10.10.10:FF:000045">
    <property type="entry name" value="ROK family transcriptional regulator"/>
    <property type="match status" value="1"/>
</dbReference>
<evidence type="ECO:0000256" key="3">
    <source>
        <dbReference type="ARBA" id="ARBA00023125"/>
    </source>
</evidence>
<dbReference type="InterPro" id="IPR036388">
    <property type="entry name" value="WH-like_DNA-bd_sf"/>
</dbReference>
<dbReference type="Proteomes" id="UP000184159">
    <property type="component" value="Unassembled WGS sequence"/>
</dbReference>
<dbReference type="InterPro" id="IPR000600">
    <property type="entry name" value="ROK"/>
</dbReference>
<keyword evidence="5" id="KW-0119">Carbohydrate metabolism</keyword>
<dbReference type="AlphaFoldDB" id="A0A1M4Y395"/>
<evidence type="ECO:0000256" key="2">
    <source>
        <dbReference type="ARBA" id="ARBA00023015"/>
    </source>
</evidence>
<organism evidence="6 7">
    <name type="scientific">Vibrio gazogenes DSM 21264 = NBRC 103151</name>
    <dbReference type="NCBI Taxonomy" id="1123492"/>
    <lineage>
        <taxon>Bacteria</taxon>
        <taxon>Pseudomonadati</taxon>
        <taxon>Pseudomonadota</taxon>
        <taxon>Gammaproteobacteria</taxon>
        <taxon>Vibrionales</taxon>
        <taxon>Vibrionaceae</taxon>
        <taxon>Vibrio</taxon>
    </lineage>
</organism>
<keyword evidence="3" id="KW-0238">DNA-binding</keyword>
<dbReference type="EMBL" id="FQUH01000004">
    <property type="protein sequence ID" value="SHE99952.1"/>
    <property type="molecule type" value="Genomic_DNA"/>
</dbReference>
<dbReference type="Pfam" id="PF00480">
    <property type="entry name" value="ROK"/>
    <property type="match status" value="1"/>
</dbReference>
<dbReference type="SUPFAM" id="SSF53067">
    <property type="entry name" value="Actin-like ATPase domain"/>
    <property type="match status" value="1"/>
</dbReference>
<comment type="similarity">
    <text evidence="1">Belongs to the ROK (NagC/XylR) family.</text>
</comment>
<reference evidence="7" key="1">
    <citation type="submission" date="2016-11" db="EMBL/GenBank/DDBJ databases">
        <authorList>
            <person name="Varghese N."/>
            <person name="Submissions S."/>
        </authorList>
    </citation>
    <scope>NUCLEOTIDE SEQUENCE [LARGE SCALE GENOMIC DNA]</scope>
    <source>
        <strain evidence="7">DSM 21264</strain>
    </source>
</reference>
<keyword evidence="2" id="KW-0805">Transcription regulation</keyword>
<dbReference type="RefSeq" id="WP_072956927.1">
    <property type="nucleotide sequence ID" value="NZ_FQUH01000004.1"/>
</dbReference>